<gene>
    <name evidence="2" type="ORF">GV68_02735</name>
</gene>
<reference evidence="2 3" key="1">
    <citation type="submission" date="2014-06" db="EMBL/GenBank/DDBJ databases">
        <title>Rhizobium pelagicum/R2-400B4.</title>
        <authorList>
            <person name="Kimes N.E."/>
            <person name="Lopez-Perez M."/>
        </authorList>
    </citation>
    <scope>NUCLEOTIDE SEQUENCE [LARGE SCALE GENOMIC DNA]</scope>
    <source>
        <strain evidence="2 3">R2-400B4</strain>
    </source>
</reference>
<dbReference type="AlphaFoldDB" id="A0A922P4H4"/>
<dbReference type="Gene3D" id="3.40.190.10">
    <property type="entry name" value="Periplasmic binding protein-like II"/>
    <property type="match status" value="1"/>
</dbReference>
<sequence length="294" mass="33030">MTETQTPIHTLLAEYGVTRALRNGEVNSTLLRLNYADYDPSNLGFKAFVSEAAFQAGELAIVTFLMAKARGAPLVLMPAPISGRFQHHCIAYNAENRHLSPKDLEGKRVGVRAYTQTTGVWVRGILQNEYGVDLDKITWVCFEDAHVENYAEPSNVTRGQKGQKLVDMLLDGSLDAAMLGSNMPDDPRLKTVIPDPNEAAKAWYDRTGVIPLNHVFVVREDLSRERPDLVRELYRMLKESKAKAGLKGLDTRPYGVEANRKTLQTIIRYSRQQGLINRLLEVDELFDDVTRALE</sequence>
<evidence type="ECO:0000259" key="1">
    <source>
        <dbReference type="Pfam" id="PF09084"/>
    </source>
</evidence>
<dbReference type="RefSeq" id="WP_037168484.1">
    <property type="nucleotide sequence ID" value="NZ_JOKI01000024.1"/>
</dbReference>
<name>A0A922P4H4_9HYPH</name>
<dbReference type="Pfam" id="PF09084">
    <property type="entry name" value="NMT1"/>
    <property type="match status" value="1"/>
</dbReference>
<evidence type="ECO:0000313" key="2">
    <source>
        <dbReference type="EMBL" id="KEQ08235.1"/>
    </source>
</evidence>
<feature type="domain" description="SsuA/THI5-like" evidence="1">
    <location>
        <begin position="64"/>
        <end position="144"/>
    </location>
</feature>
<organism evidence="2 3">
    <name type="scientific">Pseudorhizobium pelagicum</name>
    <dbReference type="NCBI Taxonomy" id="1509405"/>
    <lineage>
        <taxon>Bacteria</taxon>
        <taxon>Pseudomonadati</taxon>
        <taxon>Pseudomonadota</taxon>
        <taxon>Alphaproteobacteria</taxon>
        <taxon>Hyphomicrobiales</taxon>
        <taxon>Rhizobiaceae</taxon>
        <taxon>Rhizobium/Agrobacterium group</taxon>
        <taxon>Pseudorhizobium</taxon>
    </lineage>
</organism>
<dbReference type="EMBL" id="JOKJ01000010">
    <property type="protein sequence ID" value="KEQ08235.1"/>
    <property type="molecule type" value="Genomic_DNA"/>
</dbReference>
<evidence type="ECO:0000313" key="3">
    <source>
        <dbReference type="Proteomes" id="UP000052167"/>
    </source>
</evidence>
<proteinExistence type="predicted"/>
<keyword evidence="3" id="KW-1185">Reference proteome</keyword>
<accession>A0A922P4H4</accession>
<dbReference type="Proteomes" id="UP000052167">
    <property type="component" value="Unassembled WGS sequence"/>
</dbReference>
<dbReference type="OrthoDB" id="8689594at2"/>
<protein>
    <submittedName>
        <fullName evidence="2">Phosphate ABC transporter substrate-binding protein</fullName>
    </submittedName>
</protein>
<dbReference type="SUPFAM" id="SSF53850">
    <property type="entry name" value="Periplasmic binding protein-like II"/>
    <property type="match status" value="1"/>
</dbReference>
<dbReference type="InterPro" id="IPR015168">
    <property type="entry name" value="SsuA/THI5"/>
</dbReference>
<comment type="caution">
    <text evidence="2">The sequence shown here is derived from an EMBL/GenBank/DDBJ whole genome shotgun (WGS) entry which is preliminary data.</text>
</comment>